<dbReference type="SUPFAM" id="SSF47413">
    <property type="entry name" value="lambda repressor-like DNA-binding domains"/>
    <property type="match status" value="1"/>
</dbReference>
<evidence type="ECO:0000256" key="1">
    <source>
        <dbReference type="ARBA" id="ARBA00007227"/>
    </source>
</evidence>
<proteinExistence type="inferred from homology"/>
<dbReference type="Pfam" id="PF01381">
    <property type="entry name" value="HTH_3"/>
    <property type="match status" value="1"/>
</dbReference>
<evidence type="ECO:0000259" key="5">
    <source>
        <dbReference type="PROSITE" id="PS50943"/>
    </source>
</evidence>
<dbReference type="InterPro" id="IPR010359">
    <property type="entry name" value="IrrE_HExxH"/>
</dbReference>
<dbReference type="Proteomes" id="UP001220530">
    <property type="component" value="Chromosome"/>
</dbReference>
<reference evidence="6 7" key="1">
    <citation type="submission" date="2023-02" db="EMBL/GenBank/DDBJ databases">
        <title>Devosia algicola sp. nov., isolated from the phycosphere of marine algae.</title>
        <authorList>
            <person name="Kim J.M."/>
            <person name="Lee J.K."/>
            <person name="Choi B.J."/>
            <person name="Bayburt H."/>
            <person name="Jeon C.O."/>
        </authorList>
    </citation>
    <scope>NUCLEOTIDE SEQUENCE [LARGE SCALE GENOMIC DNA]</scope>
    <source>
        <strain evidence="6 7">G20-9</strain>
    </source>
</reference>
<keyword evidence="2" id="KW-0805">Transcription regulation</keyword>
<dbReference type="Gene3D" id="1.10.260.40">
    <property type="entry name" value="lambda repressor-like DNA-binding domains"/>
    <property type="match status" value="1"/>
</dbReference>
<dbReference type="EMBL" id="CP118246">
    <property type="protein sequence ID" value="WDR02061.1"/>
    <property type="molecule type" value="Genomic_DNA"/>
</dbReference>
<organism evidence="6 7">
    <name type="scientific">Devosia algicola</name>
    <dbReference type="NCBI Taxonomy" id="3026418"/>
    <lineage>
        <taxon>Bacteria</taxon>
        <taxon>Pseudomonadati</taxon>
        <taxon>Pseudomonadota</taxon>
        <taxon>Alphaproteobacteria</taxon>
        <taxon>Hyphomicrobiales</taxon>
        <taxon>Devosiaceae</taxon>
        <taxon>Devosia</taxon>
    </lineage>
</organism>
<name>A0ABY7YL78_9HYPH</name>
<dbReference type="PROSITE" id="PS50943">
    <property type="entry name" value="HTH_CROC1"/>
    <property type="match status" value="1"/>
</dbReference>
<dbReference type="InterPro" id="IPR001387">
    <property type="entry name" value="Cro/C1-type_HTH"/>
</dbReference>
<dbReference type="PANTHER" id="PTHR46797">
    <property type="entry name" value="HTH-TYPE TRANSCRIPTIONAL REGULATOR"/>
    <property type="match status" value="1"/>
</dbReference>
<comment type="similarity">
    <text evidence="1">Belongs to the short-chain fatty acyl-CoA assimilation regulator (ScfR) family.</text>
</comment>
<dbReference type="PANTHER" id="PTHR46797:SF23">
    <property type="entry name" value="HTH-TYPE TRANSCRIPTIONAL REGULATOR SUTR"/>
    <property type="match status" value="1"/>
</dbReference>
<dbReference type="InterPro" id="IPR018653">
    <property type="entry name" value="ScfR_C"/>
</dbReference>
<feature type="domain" description="HTH cro/C1-type" evidence="5">
    <location>
        <begin position="9"/>
        <end position="63"/>
    </location>
</feature>
<sequence length="536" mass="59140">MRAPIGIRITTRRKAKAISQAELARRVEISPSYLNLIERNKRDVGGALLLRIAGALDVEIDSLTGESEQRLMADVEEAFADPALQQLGGTAPDSRQLVAEQPVAAEAIARLHRAYVEATANADNYADRLRSDPLFSQLLHQILSSITAVRSSAEILEDMPDLGEHERKRFRTSIGREARSLSEVAHTLIGHFDREARTNRSSSPVRELDDLIYQSDNHFPTLEAAASDLRADIDERGAFGEAALLDVLARKHGVSVTRSAGRKTDALGFPGQYHFNAEQRIMWFQTSSMASTRQFQLTRLLVELSATDLIETEIANPILHSQTARRLGYRALTSYLAGAVVFPYERFLADAEATHYDIEALRQIYTASFEQVAHRLTTLRRPGAAGVPFGFLRADPAGRLTKHFPLPGLLLPNTGHACPLWAIYAAFRAPDHAVRQIVRFTDGSRYLFLAKTAARRAASFRDRAIHTSTMLACDVLHADRTVYAAGLDLADEAADLPVGPSCRLCTRRDCPDRQEETLAPGGGQAAVRAPFLPRSF</sequence>
<keyword evidence="3" id="KW-0238">DNA-binding</keyword>
<evidence type="ECO:0000256" key="4">
    <source>
        <dbReference type="ARBA" id="ARBA00023163"/>
    </source>
</evidence>
<accession>A0ABY7YL78</accession>
<dbReference type="CDD" id="cd00093">
    <property type="entry name" value="HTH_XRE"/>
    <property type="match status" value="1"/>
</dbReference>
<dbReference type="SMART" id="SM00530">
    <property type="entry name" value="HTH_XRE"/>
    <property type="match status" value="1"/>
</dbReference>
<dbReference type="Pfam" id="PF06114">
    <property type="entry name" value="Peptidase_M78"/>
    <property type="match status" value="1"/>
</dbReference>
<gene>
    <name evidence="6" type="ORF">PSQ19_15500</name>
</gene>
<evidence type="ECO:0000256" key="3">
    <source>
        <dbReference type="ARBA" id="ARBA00023125"/>
    </source>
</evidence>
<keyword evidence="7" id="KW-1185">Reference proteome</keyword>
<evidence type="ECO:0000313" key="6">
    <source>
        <dbReference type="EMBL" id="WDR02061.1"/>
    </source>
</evidence>
<dbReference type="InterPro" id="IPR050807">
    <property type="entry name" value="TransReg_Diox_bact_type"/>
</dbReference>
<evidence type="ECO:0000256" key="2">
    <source>
        <dbReference type="ARBA" id="ARBA00023015"/>
    </source>
</evidence>
<keyword evidence="4" id="KW-0804">Transcription</keyword>
<dbReference type="InterPro" id="IPR010982">
    <property type="entry name" value="Lambda_DNA-bd_dom_sf"/>
</dbReference>
<dbReference type="RefSeq" id="WP_282218468.1">
    <property type="nucleotide sequence ID" value="NZ_CP118246.1"/>
</dbReference>
<protein>
    <submittedName>
        <fullName evidence="6">Short-chain fatty acyl-CoA regulator family protein</fullName>
    </submittedName>
</protein>
<dbReference type="Pfam" id="PF09856">
    <property type="entry name" value="ScfRs"/>
    <property type="match status" value="1"/>
</dbReference>
<evidence type="ECO:0000313" key="7">
    <source>
        <dbReference type="Proteomes" id="UP001220530"/>
    </source>
</evidence>